<proteinExistence type="predicted"/>
<sequence length="85" mass="9048">MFVVRIKRSNEDFDFKTFDSAKAALARFRAAQKLLIDGRLEGCALFEARAGDAESAVAMVNQGTATLIDSNLGSGAPPQISARTA</sequence>
<dbReference type="AlphaFoldDB" id="A0A975NDA3"/>
<evidence type="ECO:0000313" key="1">
    <source>
        <dbReference type="EMBL" id="QWG12384.1"/>
    </source>
</evidence>
<organism evidence="1 2">
    <name type="scientific">Bradyrhizobium sediminis</name>
    <dbReference type="NCBI Taxonomy" id="2840469"/>
    <lineage>
        <taxon>Bacteria</taxon>
        <taxon>Pseudomonadati</taxon>
        <taxon>Pseudomonadota</taxon>
        <taxon>Alphaproteobacteria</taxon>
        <taxon>Hyphomicrobiales</taxon>
        <taxon>Nitrobacteraceae</taxon>
        <taxon>Bradyrhizobium</taxon>
    </lineage>
</organism>
<dbReference type="EMBL" id="CP076134">
    <property type="protein sequence ID" value="QWG12384.1"/>
    <property type="molecule type" value="Genomic_DNA"/>
</dbReference>
<dbReference type="Proteomes" id="UP000680839">
    <property type="component" value="Chromosome"/>
</dbReference>
<name>A0A975NDA3_9BRAD</name>
<accession>A0A975NDA3</accession>
<dbReference type="RefSeq" id="WP_215621205.1">
    <property type="nucleotide sequence ID" value="NZ_CP076134.1"/>
</dbReference>
<reference evidence="1" key="1">
    <citation type="submission" date="2021-06" db="EMBL/GenBank/DDBJ databases">
        <title>Bradyrhizobium sp. S2-20-1 Genome sequencing.</title>
        <authorList>
            <person name="Jin L."/>
        </authorList>
    </citation>
    <scope>NUCLEOTIDE SEQUENCE</scope>
    <source>
        <strain evidence="1">S2-20-1</strain>
    </source>
</reference>
<protein>
    <submittedName>
        <fullName evidence="1">Uncharacterized protein</fullName>
    </submittedName>
</protein>
<gene>
    <name evidence="1" type="ORF">KMZ29_22165</name>
</gene>
<evidence type="ECO:0000313" key="2">
    <source>
        <dbReference type="Proteomes" id="UP000680839"/>
    </source>
</evidence>